<keyword evidence="2" id="KW-0862">Zinc</keyword>
<evidence type="ECO:0000256" key="1">
    <source>
        <dbReference type="ARBA" id="ARBA00022723"/>
    </source>
</evidence>
<dbReference type="EMBL" id="FQXE01000004">
    <property type="protein sequence ID" value="SHH64589.1"/>
    <property type="molecule type" value="Genomic_DNA"/>
</dbReference>
<keyword evidence="5" id="KW-1185">Reference proteome</keyword>
<protein>
    <submittedName>
        <fullName evidence="4">Uncharacterized zinc-type alcohol dehydrogenase-like protein</fullName>
    </submittedName>
</protein>
<keyword evidence="1" id="KW-0479">Metal-binding</keyword>
<evidence type="ECO:0000313" key="5">
    <source>
        <dbReference type="Proteomes" id="UP000184226"/>
    </source>
</evidence>
<dbReference type="Gene3D" id="3.40.50.720">
    <property type="entry name" value="NAD(P)-binding Rossmann-like Domain"/>
    <property type="match status" value="1"/>
</dbReference>
<dbReference type="Gene3D" id="3.90.180.10">
    <property type="entry name" value="Medium-chain alcohol dehydrogenases, catalytic domain"/>
    <property type="match status" value="1"/>
</dbReference>
<keyword evidence="3" id="KW-0560">Oxidoreductase</keyword>
<evidence type="ECO:0000313" key="4">
    <source>
        <dbReference type="EMBL" id="SHH64589.1"/>
    </source>
</evidence>
<dbReference type="GO" id="GO:0046872">
    <property type="term" value="F:metal ion binding"/>
    <property type="evidence" value="ECO:0007669"/>
    <property type="project" value="UniProtKB-KW"/>
</dbReference>
<dbReference type="PANTHER" id="PTHR42683">
    <property type="entry name" value="ALDEHYDE REDUCTASE"/>
    <property type="match status" value="1"/>
</dbReference>
<dbReference type="RefSeq" id="WP_425439534.1">
    <property type="nucleotide sequence ID" value="NZ_FQXE01000004.1"/>
</dbReference>
<dbReference type="AlphaFoldDB" id="A0A1M5UNR4"/>
<dbReference type="InterPro" id="IPR047109">
    <property type="entry name" value="CAD-like"/>
</dbReference>
<evidence type="ECO:0000256" key="2">
    <source>
        <dbReference type="ARBA" id="ARBA00022833"/>
    </source>
</evidence>
<evidence type="ECO:0000256" key="3">
    <source>
        <dbReference type="ARBA" id="ARBA00023002"/>
    </source>
</evidence>
<accession>A0A1M5UNR4</accession>
<organism evidence="4 5">
    <name type="scientific">Pollutimonas bauzanensis</name>
    <dbReference type="NCBI Taxonomy" id="658167"/>
    <lineage>
        <taxon>Bacteria</taxon>
        <taxon>Pseudomonadati</taxon>
        <taxon>Pseudomonadota</taxon>
        <taxon>Betaproteobacteria</taxon>
        <taxon>Burkholderiales</taxon>
        <taxon>Alcaligenaceae</taxon>
        <taxon>Pollutimonas</taxon>
    </lineage>
</organism>
<sequence length="51" mass="5995">MLDFCAWKGILPDCEMIRTDQINEAFERMKRADVRCRFVIDMTSLVKEATP</sequence>
<name>A0A1M5UNR4_9BURK</name>
<proteinExistence type="predicted"/>
<dbReference type="GO" id="GO:0016616">
    <property type="term" value="F:oxidoreductase activity, acting on the CH-OH group of donors, NAD or NADP as acceptor"/>
    <property type="evidence" value="ECO:0007669"/>
    <property type="project" value="InterPro"/>
</dbReference>
<reference evidence="4 5" key="1">
    <citation type="submission" date="2016-11" db="EMBL/GenBank/DDBJ databases">
        <authorList>
            <person name="Jaros S."/>
            <person name="Januszkiewicz K."/>
            <person name="Wedrychowicz H."/>
        </authorList>
    </citation>
    <scope>NUCLEOTIDE SEQUENCE [LARGE SCALE GENOMIC DNA]</scope>
    <source>
        <strain evidence="4 5">CGMCC 1.10190</strain>
    </source>
</reference>
<gene>
    <name evidence="4" type="ORF">SAMN04488135_10456</name>
</gene>
<dbReference type="STRING" id="658167.SAMN04488135_10456"/>
<dbReference type="Proteomes" id="UP000184226">
    <property type="component" value="Unassembled WGS sequence"/>
</dbReference>